<dbReference type="Proteomes" id="UP001293254">
    <property type="component" value="Unassembled WGS sequence"/>
</dbReference>
<accession>A0AAE2CKF8</accession>
<dbReference type="EMBL" id="JACGWO010000006">
    <property type="protein sequence ID" value="KAK4425450.1"/>
    <property type="molecule type" value="Genomic_DNA"/>
</dbReference>
<name>A0AAE2CKF8_9LAMI</name>
<sequence length="176" mass="19074">MRHVLSWRSLPSHRSQAAAAMLGFAKQPAGRTGSAAGRGSTCYHRPDFLVLAKHGTFPAFTGSFSAHNTSMFQGCFSYFRPLSDWPEVVLAWAHCTTGLTAAPVIFMTCLPSEQVQPVLGPATAYSTAATAAPFLFCIGSLHLQLQAAFPYCTCPFHDRHPTRRCSFACTTSSVRI</sequence>
<reference evidence="1" key="2">
    <citation type="journal article" date="2024" name="Plant">
        <title>Genomic evolution and insights into agronomic trait innovations of Sesamum species.</title>
        <authorList>
            <person name="Miao H."/>
            <person name="Wang L."/>
            <person name="Qu L."/>
            <person name="Liu H."/>
            <person name="Sun Y."/>
            <person name="Le M."/>
            <person name="Wang Q."/>
            <person name="Wei S."/>
            <person name="Zheng Y."/>
            <person name="Lin W."/>
            <person name="Duan Y."/>
            <person name="Cao H."/>
            <person name="Xiong S."/>
            <person name="Wang X."/>
            <person name="Wei L."/>
            <person name="Li C."/>
            <person name="Ma Q."/>
            <person name="Ju M."/>
            <person name="Zhao R."/>
            <person name="Li G."/>
            <person name="Mu C."/>
            <person name="Tian Q."/>
            <person name="Mei H."/>
            <person name="Zhang T."/>
            <person name="Gao T."/>
            <person name="Zhang H."/>
        </authorList>
    </citation>
    <scope>NUCLEOTIDE SEQUENCE</scope>
    <source>
        <strain evidence="1">3651</strain>
    </source>
</reference>
<organism evidence="1 2">
    <name type="scientific">Sesamum alatum</name>
    <dbReference type="NCBI Taxonomy" id="300844"/>
    <lineage>
        <taxon>Eukaryota</taxon>
        <taxon>Viridiplantae</taxon>
        <taxon>Streptophyta</taxon>
        <taxon>Embryophyta</taxon>
        <taxon>Tracheophyta</taxon>
        <taxon>Spermatophyta</taxon>
        <taxon>Magnoliopsida</taxon>
        <taxon>eudicotyledons</taxon>
        <taxon>Gunneridae</taxon>
        <taxon>Pentapetalae</taxon>
        <taxon>asterids</taxon>
        <taxon>lamiids</taxon>
        <taxon>Lamiales</taxon>
        <taxon>Pedaliaceae</taxon>
        <taxon>Sesamum</taxon>
    </lineage>
</organism>
<proteinExistence type="predicted"/>
<comment type="caution">
    <text evidence="1">The sequence shown here is derived from an EMBL/GenBank/DDBJ whole genome shotgun (WGS) entry which is preliminary data.</text>
</comment>
<dbReference type="AlphaFoldDB" id="A0AAE2CKF8"/>
<protein>
    <submittedName>
        <fullName evidence="1">Uncharacterized protein</fullName>
    </submittedName>
</protein>
<evidence type="ECO:0000313" key="2">
    <source>
        <dbReference type="Proteomes" id="UP001293254"/>
    </source>
</evidence>
<reference evidence="1" key="1">
    <citation type="submission" date="2020-06" db="EMBL/GenBank/DDBJ databases">
        <authorList>
            <person name="Li T."/>
            <person name="Hu X."/>
            <person name="Zhang T."/>
            <person name="Song X."/>
            <person name="Zhang H."/>
            <person name="Dai N."/>
            <person name="Sheng W."/>
            <person name="Hou X."/>
            <person name="Wei L."/>
        </authorList>
    </citation>
    <scope>NUCLEOTIDE SEQUENCE</scope>
    <source>
        <strain evidence="1">3651</strain>
        <tissue evidence="1">Leaf</tissue>
    </source>
</reference>
<gene>
    <name evidence="1" type="ORF">Salat_1739000</name>
</gene>
<keyword evidence="2" id="KW-1185">Reference proteome</keyword>
<evidence type="ECO:0000313" key="1">
    <source>
        <dbReference type="EMBL" id="KAK4425450.1"/>
    </source>
</evidence>